<gene>
    <name evidence="1" type="ORF">TBRA_LOCUS328</name>
</gene>
<protein>
    <submittedName>
        <fullName evidence="1">Uncharacterized protein</fullName>
    </submittedName>
</protein>
<keyword evidence="2" id="KW-1185">Reference proteome</keyword>
<proteinExistence type="predicted"/>
<feature type="non-terminal residue" evidence="1">
    <location>
        <position position="380"/>
    </location>
</feature>
<accession>A0A6H5I182</accession>
<organism evidence="1 2">
    <name type="scientific">Trichogramma brassicae</name>
    <dbReference type="NCBI Taxonomy" id="86971"/>
    <lineage>
        <taxon>Eukaryota</taxon>
        <taxon>Metazoa</taxon>
        <taxon>Ecdysozoa</taxon>
        <taxon>Arthropoda</taxon>
        <taxon>Hexapoda</taxon>
        <taxon>Insecta</taxon>
        <taxon>Pterygota</taxon>
        <taxon>Neoptera</taxon>
        <taxon>Endopterygota</taxon>
        <taxon>Hymenoptera</taxon>
        <taxon>Apocrita</taxon>
        <taxon>Proctotrupomorpha</taxon>
        <taxon>Chalcidoidea</taxon>
        <taxon>Trichogrammatidae</taxon>
        <taxon>Trichogramma</taxon>
    </lineage>
</organism>
<sequence>MKDEDEESDNEEEDPLLLKKMITLNQLFQTIQTASNSEPRDSNDVKCGVQITLKCINERMIGTGNKRHRDIVTELLIFELSAGAGGITGGDTTSSRVRWRSSIQLPDALASGSFARCEDAADSADSDGITFSGEGPTLDLLMQLTVALRSPRGRYRGRHVCFSLALKVHRLTSQCRTTHNLKMESATSSQEREAVFQDPNTKWAYSDEKWHRGCYYLYHNYRDWSILKNNVPCITFHNVFMEHQWLSAISVHSDRVNENAKSIRKHMLKDGDTHFFYKSLQIIQSLHQADTLPRLTRKRAREVKGSLAKFDLLVSTDSLSPINKNTLKVTDNLICRKIIFCLEGGIVAGNVILSSAIHHMLITLLQRFSFHDAGVCKGTV</sequence>
<dbReference type="AlphaFoldDB" id="A0A6H5I182"/>
<feature type="non-terminal residue" evidence="1">
    <location>
        <position position="1"/>
    </location>
</feature>
<evidence type="ECO:0000313" key="1">
    <source>
        <dbReference type="EMBL" id="CAB0028101.1"/>
    </source>
</evidence>
<evidence type="ECO:0000313" key="2">
    <source>
        <dbReference type="Proteomes" id="UP000479190"/>
    </source>
</evidence>
<reference evidence="1 2" key="1">
    <citation type="submission" date="2020-02" db="EMBL/GenBank/DDBJ databases">
        <authorList>
            <person name="Ferguson B K."/>
        </authorList>
    </citation>
    <scope>NUCLEOTIDE SEQUENCE [LARGE SCALE GENOMIC DNA]</scope>
</reference>
<dbReference type="EMBL" id="CADCXV010000073">
    <property type="protein sequence ID" value="CAB0028101.1"/>
    <property type="molecule type" value="Genomic_DNA"/>
</dbReference>
<name>A0A6H5I182_9HYME</name>
<dbReference type="Proteomes" id="UP000479190">
    <property type="component" value="Unassembled WGS sequence"/>
</dbReference>